<organism evidence="13 14">
    <name type="scientific">Gimesia aquarii</name>
    <dbReference type="NCBI Taxonomy" id="2527964"/>
    <lineage>
        <taxon>Bacteria</taxon>
        <taxon>Pseudomonadati</taxon>
        <taxon>Planctomycetota</taxon>
        <taxon>Planctomycetia</taxon>
        <taxon>Planctomycetales</taxon>
        <taxon>Planctomycetaceae</taxon>
        <taxon>Gimesia</taxon>
    </lineage>
</organism>
<evidence type="ECO:0000256" key="5">
    <source>
        <dbReference type="ARBA" id="ARBA00022605"/>
    </source>
</evidence>
<dbReference type="Proteomes" id="UP000318704">
    <property type="component" value="Chromosome"/>
</dbReference>
<dbReference type="HAMAP" id="MF_00133">
    <property type="entry name" value="Trp_synth_beta"/>
    <property type="match status" value="1"/>
</dbReference>
<proteinExistence type="inferred from homology"/>
<accession>A0A517W2Y3</accession>
<evidence type="ECO:0000256" key="1">
    <source>
        <dbReference type="ARBA" id="ARBA00001933"/>
    </source>
</evidence>
<dbReference type="InterPro" id="IPR006653">
    <property type="entry name" value="Trp_synth_b_CS"/>
</dbReference>
<dbReference type="PANTHER" id="PTHR48077:SF3">
    <property type="entry name" value="TRYPTOPHAN SYNTHASE"/>
    <property type="match status" value="1"/>
</dbReference>
<keyword evidence="8 11" id="KW-0057">Aromatic amino acid biosynthesis</keyword>
<dbReference type="KEGG" id="gaw:V144x_51340"/>
<sequence>MTTILSDVPDASGRFGEFGRRFVPETLMHALEELTQEYEKAKQDESFQSELNDLLKHYVGRPNPLYFAERLTKHCGGGKIYFKREDLNHTGAHKINNTIGQALLTVRMGKKRVIAETGAGQHGVASAVACARFGLECIVYMGEEDIRRQKLNVFNMKMMGAEVRAVTSGSKTLRDAVNDAMRDWMSSVESTHYIIGSVIGPHPFPMMVRDFQSVIGKETRAQCLEQTGKLPDQVIACVGGGSNSAGMFYPFIDDESVKLIGVEAGGRGPEPGEHASTLSYGAKGVLHGSFGYVLQDSDGQTQDVHSISAGLDYPGVGPEHSYWKDSGRVNYTAITDNEALEGFQTMAKQEGIIPAIESSHAIAHAMKVAREAHSNETIVVCLSGRGDKDVNEVARLLGQEI</sequence>
<dbReference type="PANTHER" id="PTHR48077">
    <property type="entry name" value="TRYPTOPHAN SYNTHASE-RELATED"/>
    <property type="match status" value="1"/>
</dbReference>
<comment type="pathway">
    <text evidence="2 11">Amino-acid biosynthesis; L-tryptophan biosynthesis; L-tryptophan from chorismate: step 5/5.</text>
</comment>
<feature type="modified residue" description="N6-(pyridoxal phosphate)lysine" evidence="11">
    <location>
        <position position="94"/>
    </location>
</feature>
<dbReference type="SUPFAM" id="SSF53686">
    <property type="entry name" value="Tryptophan synthase beta subunit-like PLP-dependent enzymes"/>
    <property type="match status" value="1"/>
</dbReference>
<dbReference type="InterPro" id="IPR001926">
    <property type="entry name" value="TrpB-like_PALP"/>
</dbReference>
<dbReference type="GO" id="GO:0005737">
    <property type="term" value="C:cytoplasm"/>
    <property type="evidence" value="ECO:0007669"/>
    <property type="project" value="TreeGrafter"/>
</dbReference>
<dbReference type="EMBL" id="CP037920">
    <property type="protein sequence ID" value="QDT99622.1"/>
    <property type="molecule type" value="Genomic_DNA"/>
</dbReference>
<comment type="function">
    <text evidence="11">The beta subunit is responsible for the synthesis of L-tryptophan from indole and L-serine.</text>
</comment>
<dbReference type="EC" id="4.2.1.20" evidence="11"/>
<keyword evidence="9 11" id="KW-0456">Lyase</keyword>
<evidence type="ECO:0000256" key="10">
    <source>
        <dbReference type="ARBA" id="ARBA00049047"/>
    </source>
</evidence>
<dbReference type="FunFam" id="3.40.50.1100:FF:000001">
    <property type="entry name" value="Tryptophan synthase beta chain"/>
    <property type="match status" value="1"/>
</dbReference>
<evidence type="ECO:0000313" key="14">
    <source>
        <dbReference type="Proteomes" id="UP000318704"/>
    </source>
</evidence>
<evidence type="ECO:0000256" key="4">
    <source>
        <dbReference type="ARBA" id="ARBA00011270"/>
    </source>
</evidence>
<dbReference type="PIRSF" id="PIRSF001413">
    <property type="entry name" value="Trp_syn_beta"/>
    <property type="match status" value="1"/>
</dbReference>
<evidence type="ECO:0000256" key="3">
    <source>
        <dbReference type="ARBA" id="ARBA00009982"/>
    </source>
</evidence>
<dbReference type="Gene3D" id="3.40.50.1100">
    <property type="match status" value="2"/>
</dbReference>
<gene>
    <name evidence="11 13" type="primary">trpB</name>
    <name evidence="13" type="ORF">V144x_51340</name>
</gene>
<reference evidence="13 14" key="1">
    <citation type="submission" date="2019-03" db="EMBL/GenBank/DDBJ databases">
        <title>Deep-cultivation of Planctomycetes and their phenomic and genomic characterization uncovers novel biology.</title>
        <authorList>
            <person name="Wiegand S."/>
            <person name="Jogler M."/>
            <person name="Boedeker C."/>
            <person name="Pinto D."/>
            <person name="Vollmers J."/>
            <person name="Rivas-Marin E."/>
            <person name="Kohn T."/>
            <person name="Peeters S.H."/>
            <person name="Heuer A."/>
            <person name="Rast P."/>
            <person name="Oberbeckmann S."/>
            <person name="Bunk B."/>
            <person name="Jeske O."/>
            <person name="Meyerdierks A."/>
            <person name="Storesund J.E."/>
            <person name="Kallscheuer N."/>
            <person name="Luecker S."/>
            <person name="Lage O.M."/>
            <person name="Pohl T."/>
            <person name="Merkel B.J."/>
            <person name="Hornburger P."/>
            <person name="Mueller R.-W."/>
            <person name="Bruemmer F."/>
            <person name="Labrenz M."/>
            <person name="Spormann A.M."/>
            <person name="Op den Camp H."/>
            <person name="Overmann J."/>
            <person name="Amann R."/>
            <person name="Jetten M.S.M."/>
            <person name="Mascher T."/>
            <person name="Medema M.H."/>
            <person name="Devos D.P."/>
            <person name="Kaster A.-K."/>
            <person name="Ovreas L."/>
            <person name="Rohde M."/>
            <person name="Galperin M.Y."/>
            <person name="Jogler C."/>
        </authorList>
    </citation>
    <scope>NUCLEOTIDE SEQUENCE [LARGE SCALE GENOMIC DNA]</scope>
    <source>
        <strain evidence="13 14">V144</strain>
    </source>
</reference>
<dbReference type="InterPro" id="IPR036052">
    <property type="entry name" value="TrpB-like_PALP_sf"/>
</dbReference>
<dbReference type="InterPro" id="IPR023026">
    <property type="entry name" value="Trp_synth_beta/beta-like"/>
</dbReference>
<protein>
    <recommendedName>
        <fullName evidence="11">Tryptophan synthase beta chain</fullName>
        <ecNumber evidence="11">4.2.1.20</ecNumber>
    </recommendedName>
</protein>
<evidence type="ECO:0000313" key="13">
    <source>
        <dbReference type="EMBL" id="QDT99622.1"/>
    </source>
</evidence>
<evidence type="ECO:0000256" key="6">
    <source>
        <dbReference type="ARBA" id="ARBA00022822"/>
    </source>
</evidence>
<evidence type="ECO:0000256" key="11">
    <source>
        <dbReference type="HAMAP-Rule" id="MF_00133"/>
    </source>
</evidence>
<comment type="cofactor">
    <cofactor evidence="1 11">
        <name>pyridoxal 5'-phosphate</name>
        <dbReference type="ChEBI" id="CHEBI:597326"/>
    </cofactor>
</comment>
<dbReference type="AlphaFoldDB" id="A0A517W2Y3"/>
<evidence type="ECO:0000259" key="12">
    <source>
        <dbReference type="Pfam" id="PF00291"/>
    </source>
</evidence>
<evidence type="ECO:0000256" key="9">
    <source>
        <dbReference type="ARBA" id="ARBA00023239"/>
    </source>
</evidence>
<dbReference type="UniPathway" id="UPA00035">
    <property type="reaction ID" value="UER00044"/>
</dbReference>
<feature type="domain" description="Tryptophan synthase beta chain-like PALP" evidence="12">
    <location>
        <begin position="60"/>
        <end position="384"/>
    </location>
</feature>
<keyword evidence="7 11" id="KW-0663">Pyridoxal phosphate</keyword>
<keyword evidence="6 11" id="KW-0822">Tryptophan biosynthesis</keyword>
<evidence type="ECO:0000256" key="2">
    <source>
        <dbReference type="ARBA" id="ARBA00004733"/>
    </source>
</evidence>
<name>A0A517W2Y3_9PLAN</name>
<dbReference type="NCBIfam" id="TIGR00263">
    <property type="entry name" value="trpB"/>
    <property type="match status" value="1"/>
</dbReference>
<comment type="subunit">
    <text evidence="4 11">Tetramer of two alpha and two beta chains.</text>
</comment>
<dbReference type="FunFam" id="3.40.50.1100:FF:000004">
    <property type="entry name" value="Tryptophan synthase beta chain"/>
    <property type="match status" value="1"/>
</dbReference>
<dbReference type="CDD" id="cd06446">
    <property type="entry name" value="Trp-synth_B"/>
    <property type="match status" value="1"/>
</dbReference>
<dbReference type="GO" id="GO:0004834">
    <property type="term" value="F:tryptophan synthase activity"/>
    <property type="evidence" value="ECO:0007669"/>
    <property type="project" value="UniProtKB-UniRule"/>
</dbReference>
<evidence type="ECO:0000256" key="7">
    <source>
        <dbReference type="ARBA" id="ARBA00022898"/>
    </source>
</evidence>
<dbReference type="Pfam" id="PF00291">
    <property type="entry name" value="PALP"/>
    <property type="match status" value="1"/>
</dbReference>
<comment type="similarity">
    <text evidence="3 11">Belongs to the TrpB family.</text>
</comment>
<dbReference type="RefSeq" id="WP_144989306.1">
    <property type="nucleotide sequence ID" value="NZ_CP037920.1"/>
</dbReference>
<keyword evidence="5 11" id="KW-0028">Amino-acid biosynthesis</keyword>
<comment type="catalytic activity">
    <reaction evidence="10 11">
        <text>(1S,2R)-1-C-(indol-3-yl)glycerol 3-phosphate + L-serine = D-glyceraldehyde 3-phosphate + L-tryptophan + H2O</text>
        <dbReference type="Rhea" id="RHEA:10532"/>
        <dbReference type="ChEBI" id="CHEBI:15377"/>
        <dbReference type="ChEBI" id="CHEBI:33384"/>
        <dbReference type="ChEBI" id="CHEBI:57912"/>
        <dbReference type="ChEBI" id="CHEBI:58866"/>
        <dbReference type="ChEBI" id="CHEBI:59776"/>
        <dbReference type="EC" id="4.2.1.20"/>
    </reaction>
</comment>
<dbReference type="PROSITE" id="PS00168">
    <property type="entry name" value="TRP_SYNTHASE_BETA"/>
    <property type="match status" value="1"/>
</dbReference>
<dbReference type="InterPro" id="IPR006654">
    <property type="entry name" value="Trp_synth_beta"/>
</dbReference>
<evidence type="ECO:0000256" key="8">
    <source>
        <dbReference type="ARBA" id="ARBA00023141"/>
    </source>
</evidence>